<reference evidence="1" key="2">
    <citation type="submission" date="2020-09" db="EMBL/GenBank/DDBJ databases">
        <authorList>
            <person name="Sun Q."/>
            <person name="Ohkuma M."/>
        </authorList>
    </citation>
    <scope>NUCLEOTIDE SEQUENCE</scope>
    <source>
        <strain evidence="1">JCM 3313</strain>
    </source>
</reference>
<protein>
    <recommendedName>
        <fullName evidence="3">DUF1203 domain-containing protein</fullName>
    </recommendedName>
</protein>
<gene>
    <name evidence="1" type="ORF">GCM10010185_03460</name>
</gene>
<dbReference type="Pfam" id="PF06718">
    <property type="entry name" value="DUF1203"/>
    <property type="match status" value="1"/>
</dbReference>
<organism evidence="1 2">
    <name type="scientific">Saccharothrix coeruleofusca</name>
    <dbReference type="NCBI Taxonomy" id="33919"/>
    <lineage>
        <taxon>Bacteria</taxon>
        <taxon>Bacillati</taxon>
        <taxon>Actinomycetota</taxon>
        <taxon>Actinomycetes</taxon>
        <taxon>Pseudonocardiales</taxon>
        <taxon>Pseudonocardiaceae</taxon>
        <taxon>Saccharothrix</taxon>
    </lineage>
</organism>
<dbReference type="InterPro" id="IPR009593">
    <property type="entry name" value="DUF1203"/>
</dbReference>
<dbReference type="AlphaFoldDB" id="A0A918AGU1"/>
<comment type="caution">
    <text evidence="1">The sequence shown here is derived from an EMBL/GenBank/DDBJ whole genome shotgun (WGS) entry which is preliminary data.</text>
</comment>
<evidence type="ECO:0000313" key="1">
    <source>
        <dbReference type="EMBL" id="GGP35818.1"/>
    </source>
</evidence>
<dbReference type="Proteomes" id="UP000639606">
    <property type="component" value="Unassembled WGS sequence"/>
</dbReference>
<keyword evidence="2" id="KW-1185">Reference proteome</keyword>
<dbReference type="EMBL" id="BMRG01000001">
    <property type="protein sequence ID" value="GGP35818.1"/>
    <property type="molecule type" value="Genomic_DNA"/>
</dbReference>
<proteinExistence type="predicted"/>
<name>A0A918AGU1_9PSEU</name>
<sequence>MSARSEERRQRDARVGRVRGMRIHALPEDVVTRAREAAGRDEHHERVAEAAGSPLRCCLRKAREGEPLVLFRYSPTAGRGPYEEVGPVFVHAEPCGGPDGGLPVELGRAPRVLRAYTAHGRIHDGVLAQPETLERDLADLLAHPEVVEVQVRSLSHGCFLFAVTGD</sequence>
<accession>A0A918AGU1</accession>
<reference evidence="1" key="1">
    <citation type="journal article" date="2014" name="Int. J. Syst. Evol. Microbiol.">
        <title>Complete genome sequence of Corynebacterium casei LMG S-19264T (=DSM 44701T), isolated from a smear-ripened cheese.</title>
        <authorList>
            <consortium name="US DOE Joint Genome Institute (JGI-PGF)"/>
            <person name="Walter F."/>
            <person name="Albersmeier A."/>
            <person name="Kalinowski J."/>
            <person name="Ruckert C."/>
        </authorList>
    </citation>
    <scope>NUCLEOTIDE SEQUENCE</scope>
    <source>
        <strain evidence="1">JCM 3313</strain>
    </source>
</reference>
<evidence type="ECO:0008006" key="3">
    <source>
        <dbReference type="Google" id="ProtNLM"/>
    </source>
</evidence>
<evidence type="ECO:0000313" key="2">
    <source>
        <dbReference type="Proteomes" id="UP000639606"/>
    </source>
</evidence>